<dbReference type="Pfam" id="PF16075">
    <property type="entry name" value="DUF4815"/>
    <property type="match status" value="1"/>
</dbReference>
<comment type="caution">
    <text evidence="2">The sequence shown here is derived from an EMBL/GenBank/DDBJ whole genome shotgun (WGS) entry which is preliminary data.</text>
</comment>
<sequence length="682" mass="75040">MTEFIKDVLKDEYYQGFDASKQYQQLLFRAGKGLQSRELNDLQLQVNQQVKGLGDVMMKNGSIVSGGTVVVDTQDKIAKMSEADVYLNGAVHHISATAFAISLTGTVVVGVWLTSSVVTELLDPALLDPAGEDSPMRAQNYNEPGAARLQVMGQWGLSDTPQDSKMGEKSEFYPVHQINNGVVLLNHSPAKFDSVTRALARYDRESNGGSYVISGMALNYLNTQQQAQGTTQHYSVQEGKAHIDGFEVALNTALPAAFSVTPDEQTIKNEPTSFTPDNTGKQTVAFDFFPIKQVDKVGTTARKAVQMRRSTEVGGLDLIADFSVTRIISVTQQKGDATIEYDIGNDCVLTGNHIAWKHSGNAPAPNDVYVAEYEYNVDILVGSALQYNETHYTINQQLPDGGQLVENAQLRVDYVYLKPRIDLIVLTALGEVKRIEGASAIQNPVKPQVPEQHLPLAFVHQSWGSTTPRIELAAIQVVNMADMHFMQSQISDLYQLIAIERLRNDTNAQDSASKYGVFVDPFLDDDLRDEHIAQTAAIIDGELLLPIDVTVNALDNANAAQLLPYELEDVLVQTSQTGTMKVNPYQAFEPVPARVTLTPSVDHWTQTQQVWSSPVTRRFTRGGGRVRRITTRVTTERVGTQVQQLEFLRPRTVQFTISGFGPNEVLASVTFDGVVVTAEETS</sequence>
<evidence type="ECO:0000259" key="1">
    <source>
        <dbReference type="Pfam" id="PF16075"/>
    </source>
</evidence>
<name>A0ABR9E9J4_9GAMM</name>
<dbReference type="EMBL" id="AQGV01000012">
    <property type="protein sequence ID" value="MBE0367647.1"/>
    <property type="molecule type" value="Genomic_DNA"/>
</dbReference>
<evidence type="ECO:0000313" key="2">
    <source>
        <dbReference type="EMBL" id="MBE0367647.1"/>
    </source>
</evidence>
<organism evidence="2 3">
    <name type="scientific">Pseudoalteromonas aurantia 208</name>
    <dbReference type="NCBI Taxonomy" id="1314867"/>
    <lineage>
        <taxon>Bacteria</taxon>
        <taxon>Pseudomonadati</taxon>
        <taxon>Pseudomonadota</taxon>
        <taxon>Gammaproteobacteria</taxon>
        <taxon>Alteromonadales</taxon>
        <taxon>Pseudoalteromonadaceae</taxon>
        <taxon>Pseudoalteromonas</taxon>
    </lineage>
</organism>
<dbReference type="Proteomes" id="UP000615755">
    <property type="component" value="Unassembled WGS sequence"/>
</dbReference>
<dbReference type="RefSeq" id="WP_192507050.1">
    <property type="nucleotide sequence ID" value="NZ_AQGV01000012.1"/>
</dbReference>
<protein>
    <recommendedName>
        <fullName evidence="1">DUF4815 domain-containing protein</fullName>
    </recommendedName>
</protein>
<feature type="domain" description="DUF4815" evidence="1">
    <location>
        <begin position="13"/>
        <end position="611"/>
    </location>
</feature>
<keyword evidence="3" id="KW-1185">Reference proteome</keyword>
<evidence type="ECO:0000313" key="3">
    <source>
        <dbReference type="Proteomes" id="UP000615755"/>
    </source>
</evidence>
<gene>
    <name evidence="2" type="ORF">PAUR_a1051</name>
</gene>
<dbReference type="InterPro" id="IPR032096">
    <property type="entry name" value="DUF4815"/>
</dbReference>
<accession>A0ABR9E9J4</accession>
<reference evidence="2 3" key="1">
    <citation type="submission" date="2015-03" db="EMBL/GenBank/DDBJ databases">
        <title>Genome sequence of Pseudoalteromonas aurantia.</title>
        <authorList>
            <person name="Xie B.-B."/>
            <person name="Rong J.-C."/>
            <person name="Qin Q.-L."/>
            <person name="Zhang Y.-Z."/>
        </authorList>
    </citation>
    <scope>NUCLEOTIDE SEQUENCE [LARGE SCALE GENOMIC DNA]</scope>
    <source>
        <strain evidence="2 3">208</strain>
    </source>
</reference>
<proteinExistence type="predicted"/>